<evidence type="ECO:0000313" key="2">
    <source>
        <dbReference type="EMBL" id="VVD26989.1"/>
    </source>
</evidence>
<keyword evidence="3" id="KW-1185">Reference proteome</keyword>
<evidence type="ECO:0000313" key="3">
    <source>
        <dbReference type="Proteomes" id="UP000325811"/>
    </source>
</evidence>
<reference evidence="2 3" key="1">
    <citation type="submission" date="2019-08" db="EMBL/GenBank/DDBJ databases">
        <authorList>
            <person name="Herpell B J."/>
        </authorList>
    </citation>
    <scope>NUCLEOTIDE SEQUENCE [LARGE SCALE GENOMIC DNA]</scope>
    <source>
        <strain evidence="3">Msb3</strain>
    </source>
</reference>
<dbReference type="Proteomes" id="UP000325811">
    <property type="component" value="Chromosome I"/>
</dbReference>
<dbReference type="EMBL" id="LR699553">
    <property type="protein sequence ID" value="VVD26989.1"/>
    <property type="molecule type" value="Genomic_DNA"/>
</dbReference>
<proteinExistence type="predicted"/>
<accession>A0A5Q4Z944</accession>
<name>A0A5Q4Z944_9BURK</name>
<sequence>MTQFQNLNPKSPLGNELFEHFARHVALTALGNRARTRQISPDFDSDNENDKYSTRAFRSDEGKC</sequence>
<gene>
    <name evidence="2" type="ORF">PDMSB3_0527</name>
</gene>
<dbReference type="AlphaFoldDB" id="A0A5Q4Z944"/>
<feature type="compositionally biased region" description="Basic and acidic residues" evidence="1">
    <location>
        <begin position="48"/>
        <end position="64"/>
    </location>
</feature>
<feature type="region of interest" description="Disordered" evidence="1">
    <location>
        <begin position="37"/>
        <end position="64"/>
    </location>
</feature>
<dbReference type="KEGG" id="pdio:PDMSB3_0527"/>
<protein>
    <submittedName>
        <fullName evidence="2">Uncharacterized protein</fullName>
    </submittedName>
</protein>
<evidence type="ECO:0000256" key="1">
    <source>
        <dbReference type="SAM" id="MobiDB-lite"/>
    </source>
</evidence>
<organism evidence="2 3">
    <name type="scientific">Paraburkholderia dioscoreae</name>
    <dbReference type="NCBI Taxonomy" id="2604047"/>
    <lineage>
        <taxon>Bacteria</taxon>
        <taxon>Pseudomonadati</taxon>
        <taxon>Pseudomonadota</taxon>
        <taxon>Betaproteobacteria</taxon>
        <taxon>Burkholderiales</taxon>
        <taxon>Burkholderiaceae</taxon>
        <taxon>Paraburkholderia</taxon>
    </lineage>
</organism>